<dbReference type="OrthoDB" id="7998449at2"/>
<accession>A0A2S4LSY5</accession>
<keyword evidence="4" id="KW-1185">Reference proteome</keyword>
<evidence type="ECO:0008006" key="5">
    <source>
        <dbReference type="Google" id="ProtNLM"/>
    </source>
</evidence>
<organism evidence="3 4">
    <name type="scientific">Bosea psychrotolerans</name>
    <dbReference type="NCBI Taxonomy" id="1871628"/>
    <lineage>
        <taxon>Bacteria</taxon>
        <taxon>Pseudomonadati</taxon>
        <taxon>Pseudomonadota</taxon>
        <taxon>Alphaproteobacteria</taxon>
        <taxon>Hyphomicrobiales</taxon>
        <taxon>Boseaceae</taxon>
        <taxon>Bosea</taxon>
    </lineage>
</organism>
<feature type="signal peptide" evidence="2">
    <location>
        <begin position="1"/>
        <end position="20"/>
    </location>
</feature>
<name>A0A2S4LSY5_9HYPH</name>
<gene>
    <name evidence="3" type="ORF">CYD53_13234</name>
</gene>
<keyword evidence="2" id="KW-0732">Signal</keyword>
<reference evidence="3 4" key="1">
    <citation type="submission" date="2018-01" db="EMBL/GenBank/DDBJ databases">
        <title>Genomic Encyclopedia of Type Strains, Phase III (KMG-III): the genomes of soil and plant-associated and newly described type strains.</title>
        <authorList>
            <person name="Whitman W."/>
        </authorList>
    </citation>
    <scope>NUCLEOTIDE SEQUENCE [LARGE SCALE GENOMIC DNA]</scope>
    <source>
        <strain evidence="3 4">1131</strain>
    </source>
</reference>
<sequence>MSKIFALVALAGLASLSGTAAQAQYYDPYGRPPPPRYDYDRPPPPRDWEYERRRPRYDDERPYYRQRRFGEVCVTSRGTCETRPAPVGAGCGCYIEGFGSKRGIIQ</sequence>
<protein>
    <recommendedName>
        <fullName evidence="5">PXPV repeat-containing protein</fullName>
    </recommendedName>
</protein>
<evidence type="ECO:0000313" key="4">
    <source>
        <dbReference type="Proteomes" id="UP000236919"/>
    </source>
</evidence>
<dbReference type="EMBL" id="PQFZ01000032">
    <property type="protein sequence ID" value="POR45576.1"/>
    <property type="molecule type" value="Genomic_DNA"/>
</dbReference>
<evidence type="ECO:0000256" key="1">
    <source>
        <dbReference type="SAM" id="MobiDB-lite"/>
    </source>
</evidence>
<feature type="region of interest" description="Disordered" evidence="1">
    <location>
        <begin position="24"/>
        <end position="54"/>
    </location>
</feature>
<evidence type="ECO:0000256" key="2">
    <source>
        <dbReference type="SAM" id="SignalP"/>
    </source>
</evidence>
<feature type="compositionally biased region" description="Basic and acidic residues" evidence="1">
    <location>
        <begin position="37"/>
        <end position="54"/>
    </location>
</feature>
<feature type="chain" id="PRO_5015504169" description="PXPV repeat-containing protein" evidence="2">
    <location>
        <begin position="21"/>
        <end position="106"/>
    </location>
</feature>
<proteinExistence type="predicted"/>
<dbReference type="Proteomes" id="UP000236919">
    <property type="component" value="Unassembled WGS sequence"/>
</dbReference>
<dbReference type="RefSeq" id="WP_103721468.1">
    <property type="nucleotide sequence ID" value="NZ_PQFZ01000032.1"/>
</dbReference>
<evidence type="ECO:0000313" key="3">
    <source>
        <dbReference type="EMBL" id="POR45576.1"/>
    </source>
</evidence>
<comment type="caution">
    <text evidence="3">The sequence shown here is derived from an EMBL/GenBank/DDBJ whole genome shotgun (WGS) entry which is preliminary data.</text>
</comment>
<dbReference type="AlphaFoldDB" id="A0A2S4LSY5"/>